<keyword evidence="5" id="KW-0699">rRNA-binding</keyword>
<dbReference type="AlphaFoldDB" id="A0A1X9GCP8"/>
<dbReference type="Gene3D" id="1.10.287.1480">
    <property type="match status" value="1"/>
</dbReference>
<keyword evidence="6" id="KW-0934">Plastid</keyword>
<dbReference type="PANTHER" id="PTHR19836:SF19">
    <property type="entry name" value="SMALL RIBOSOMAL SUBUNIT PROTEIN US14M"/>
    <property type="match status" value="1"/>
</dbReference>
<dbReference type="GO" id="GO:0019843">
    <property type="term" value="F:rRNA binding"/>
    <property type="evidence" value="ECO:0007669"/>
    <property type="project" value="UniProtKB-UniRule"/>
</dbReference>
<keyword evidence="5" id="KW-0694">RNA-binding</keyword>
<dbReference type="GO" id="GO:0009507">
    <property type="term" value="C:chloroplast"/>
    <property type="evidence" value="ECO:0007669"/>
    <property type="project" value="UniProtKB-SubCell"/>
</dbReference>
<reference evidence="6" key="1">
    <citation type="journal article" date="2017" name="J. Phycol.">
        <title>A rare case of plastid protein-coding gene duplication in the chloroplast genome of Euglena archaeoplastidiata (Euglenophyta).</title>
        <authorList>
            <person name="Bennett M.S."/>
            <person name="Shiu S.H."/>
            <person name="Triemer R.E."/>
        </authorList>
    </citation>
    <scope>NUCLEOTIDE SEQUENCE</scope>
    <source>
        <strain evidence="6">Michigan</strain>
    </source>
</reference>
<evidence type="ECO:0000313" key="6">
    <source>
        <dbReference type="EMBL" id="AKR17908.1"/>
    </source>
</evidence>
<dbReference type="InterPro" id="IPR001209">
    <property type="entry name" value="Ribosomal_uS14"/>
</dbReference>
<dbReference type="SUPFAM" id="SSF57716">
    <property type="entry name" value="Glucocorticoid receptor-like (DNA-binding domain)"/>
    <property type="match status" value="1"/>
</dbReference>
<evidence type="ECO:0000256" key="2">
    <source>
        <dbReference type="ARBA" id="ARBA00022980"/>
    </source>
</evidence>
<comment type="subcellular location">
    <subcellularLocation>
        <location evidence="5">Plastid</location>
        <location evidence="5">Chloroplast</location>
    </subcellularLocation>
</comment>
<proteinExistence type="inferred from homology"/>
<keyword evidence="6" id="KW-0150">Chloroplast</keyword>
<dbReference type="Pfam" id="PF00253">
    <property type="entry name" value="Ribosomal_S14"/>
    <property type="match status" value="1"/>
</dbReference>
<gene>
    <name evidence="5 6" type="primary">rps14</name>
</gene>
<dbReference type="GO" id="GO:0003735">
    <property type="term" value="F:structural constituent of ribosome"/>
    <property type="evidence" value="ECO:0007669"/>
    <property type="project" value="InterPro"/>
</dbReference>
<comment type="similarity">
    <text evidence="1 5">Belongs to the universal ribosomal protein uS14 family.</text>
</comment>
<comment type="subunit">
    <text evidence="5">Part of the 30S ribosomal subunit.</text>
</comment>
<dbReference type="HAMAP" id="MF_00537">
    <property type="entry name" value="Ribosomal_uS14_1"/>
    <property type="match status" value="1"/>
</dbReference>
<evidence type="ECO:0000256" key="1">
    <source>
        <dbReference type="ARBA" id="ARBA00009083"/>
    </source>
</evidence>
<accession>A0A1X9GCP8</accession>
<dbReference type="PROSITE" id="PS00527">
    <property type="entry name" value="RIBOSOMAL_S14"/>
    <property type="match status" value="1"/>
</dbReference>
<dbReference type="GO" id="GO:0006412">
    <property type="term" value="P:translation"/>
    <property type="evidence" value="ECO:0007669"/>
    <property type="project" value="UniProtKB-UniRule"/>
</dbReference>
<dbReference type="PANTHER" id="PTHR19836">
    <property type="entry name" value="30S RIBOSOMAL PROTEIN S14"/>
    <property type="match status" value="1"/>
</dbReference>
<dbReference type="NCBIfam" id="NF006477">
    <property type="entry name" value="PRK08881.1"/>
    <property type="match status" value="1"/>
</dbReference>
<evidence type="ECO:0000256" key="5">
    <source>
        <dbReference type="HAMAP-Rule" id="MF_00537"/>
    </source>
</evidence>
<dbReference type="EMBL" id="KP939040">
    <property type="protein sequence ID" value="AKR17908.1"/>
    <property type="molecule type" value="Genomic_DNA"/>
</dbReference>
<dbReference type="GeneID" id="33195323"/>
<dbReference type="InterPro" id="IPR018271">
    <property type="entry name" value="Ribosomal_uS14_CS"/>
</dbReference>
<dbReference type="FunFam" id="1.10.287.1480:FF:000001">
    <property type="entry name" value="30S ribosomal protein S14"/>
    <property type="match status" value="1"/>
</dbReference>
<dbReference type="RefSeq" id="YP_009389135.1">
    <property type="nucleotide sequence ID" value="NC_035156.1"/>
</dbReference>
<dbReference type="InterPro" id="IPR023036">
    <property type="entry name" value="Ribosomal_uS14_bac/plastid"/>
</dbReference>
<keyword evidence="2 5" id="KW-0689">Ribosomal protein</keyword>
<keyword evidence="3 5" id="KW-0687">Ribonucleoprotein</keyword>
<evidence type="ECO:0000256" key="4">
    <source>
        <dbReference type="ARBA" id="ARBA00035247"/>
    </source>
</evidence>
<dbReference type="GO" id="GO:0015935">
    <property type="term" value="C:small ribosomal subunit"/>
    <property type="evidence" value="ECO:0007669"/>
    <property type="project" value="TreeGrafter"/>
</dbReference>
<name>A0A1X9GCP8_9EUGL</name>
<sequence>MAKKSIVERERKRENLAKKYSTLRRFLKGKIKFSSSFEEKLFYSSQLQKLPRNSSFSRLRNRCIVTGRPRGYYRLFGLSRHVLRDMAHYGFLPGVTKSSW</sequence>
<evidence type="ECO:0000256" key="3">
    <source>
        <dbReference type="ARBA" id="ARBA00023274"/>
    </source>
</evidence>
<organism evidence="6">
    <name type="scientific">Euglena archaeoplastidiata</name>
    <dbReference type="NCBI Taxonomy" id="1188008"/>
    <lineage>
        <taxon>Eukaryota</taxon>
        <taxon>Discoba</taxon>
        <taxon>Euglenozoa</taxon>
        <taxon>Euglenida</taxon>
        <taxon>Spirocuta</taxon>
        <taxon>Euglenophyceae</taxon>
        <taxon>Euglenales</taxon>
        <taxon>Euglenaceae</taxon>
        <taxon>Euglena</taxon>
    </lineage>
</organism>
<geneLocation type="chloroplast" evidence="6"/>
<protein>
    <recommendedName>
        <fullName evidence="4 5">Small ribosomal subunit protein uS14c</fullName>
    </recommendedName>
</protein>
<comment type="function">
    <text evidence="5">Binds 16S rRNA, required for the assembly of 30S particles.</text>
</comment>